<dbReference type="OrthoDB" id="6025791at2"/>
<organism evidence="2 3">
    <name type="scientific">Variovorax beijingensis</name>
    <dbReference type="NCBI Taxonomy" id="2496117"/>
    <lineage>
        <taxon>Bacteria</taxon>
        <taxon>Pseudomonadati</taxon>
        <taxon>Pseudomonadota</taxon>
        <taxon>Betaproteobacteria</taxon>
        <taxon>Burkholderiales</taxon>
        <taxon>Comamonadaceae</taxon>
        <taxon>Variovorax</taxon>
    </lineage>
</organism>
<gene>
    <name evidence="2" type="ORF">FB547_1324</name>
</gene>
<feature type="signal peptide" evidence="1">
    <location>
        <begin position="1"/>
        <end position="23"/>
    </location>
</feature>
<evidence type="ECO:0000256" key="1">
    <source>
        <dbReference type="SAM" id="SignalP"/>
    </source>
</evidence>
<dbReference type="Proteomes" id="UP000319722">
    <property type="component" value="Unassembled WGS sequence"/>
</dbReference>
<protein>
    <recommendedName>
        <fullName evidence="4">TonB C-terminal domain-containing protein</fullName>
    </recommendedName>
</protein>
<comment type="caution">
    <text evidence="2">The sequence shown here is derived from an EMBL/GenBank/DDBJ whole genome shotgun (WGS) entry which is preliminary data.</text>
</comment>
<dbReference type="AlphaFoldDB" id="A0A561AZL9"/>
<accession>A0A561AZL9</accession>
<name>A0A561AZL9_9BURK</name>
<dbReference type="EMBL" id="VIVL01000032">
    <property type="protein sequence ID" value="TWD72060.1"/>
    <property type="molecule type" value="Genomic_DNA"/>
</dbReference>
<reference evidence="2 3" key="1">
    <citation type="submission" date="2019-06" db="EMBL/GenBank/DDBJ databases">
        <title>Sorghum-associated microbial communities from plants grown in Nebraska, USA.</title>
        <authorList>
            <person name="Schachtman D."/>
        </authorList>
    </citation>
    <scope>NUCLEOTIDE SEQUENCE [LARGE SCALE GENOMIC DNA]</scope>
    <source>
        <strain evidence="2 3">T529</strain>
    </source>
</reference>
<evidence type="ECO:0000313" key="2">
    <source>
        <dbReference type="EMBL" id="TWD72060.1"/>
    </source>
</evidence>
<evidence type="ECO:0008006" key="4">
    <source>
        <dbReference type="Google" id="ProtNLM"/>
    </source>
</evidence>
<evidence type="ECO:0000313" key="3">
    <source>
        <dbReference type="Proteomes" id="UP000319722"/>
    </source>
</evidence>
<dbReference type="RefSeq" id="WP_145747831.1">
    <property type="nucleotide sequence ID" value="NZ_VIVL01000032.1"/>
</dbReference>
<sequence>MTSHRIFLSLLSVALAAPTACLAQLKLARPADSTPPLAAMLNSSAPLGTTANPVRSAGPTGERDYLLRLRCPEGDVPTLERRGSMGQGPYGNILDNYDVSCASGRKTSVIMDMYHRHRELGAIPGFILLPEHPARLAKGCPPIVPGAVPGQYVFNAFEVERSARAVSLSTNLESIGVRGGALTRFVVGIDGQVDPGTVRFSYPPVDSVLEAAIRDQLASARFEPAMHSGDCAVPQSVELRFSSAVPK</sequence>
<feature type="chain" id="PRO_5022104780" description="TonB C-terminal domain-containing protein" evidence="1">
    <location>
        <begin position="24"/>
        <end position="247"/>
    </location>
</feature>
<proteinExistence type="predicted"/>
<keyword evidence="1" id="KW-0732">Signal</keyword>